<evidence type="ECO:0000256" key="4">
    <source>
        <dbReference type="SAM" id="Phobius"/>
    </source>
</evidence>
<reference evidence="6 7" key="1">
    <citation type="submission" date="2017-11" db="EMBL/GenBank/DDBJ databases">
        <title>The genome of Rhizophagus clarus HR1 reveals common genetic basis of auxotrophy among arbuscular mycorrhizal fungi.</title>
        <authorList>
            <person name="Kobayashi Y."/>
        </authorList>
    </citation>
    <scope>NUCLEOTIDE SEQUENCE [LARGE SCALE GENOMIC DNA]</scope>
    <source>
        <strain evidence="6 7">HR1</strain>
    </source>
</reference>
<keyword evidence="5" id="KW-0732">Signal</keyword>
<evidence type="ECO:0000256" key="5">
    <source>
        <dbReference type="SAM" id="SignalP"/>
    </source>
</evidence>
<keyword evidence="4" id="KW-0472">Membrane</keyword>
<keyword evidence="2" id="KW-0677">Repeat</keyword>
<feature type="chain" id="PRO_5016449265" description="Galactose oxidase" evidence="5">
    <location>
        <begin position="24"/>
        <end position="511"/>
    </location>
</feature>
<protein>
    <recommendedName>
        <fullName evidence="8">Galactose oxidase</fullName>
    </recommendedName>
</protein>
<evidence type="ECO:0000313" key="6">
    <source>
        <dbReference type="EMBL" id="GBC10141.1"/>
    </source>
</evidence>
<dbReference type="InterPro" id="IPR015915">
    <property type="entry name" value="Kelch-typ_b-propeller"/>
</dbReference>
<feature type="transmembrane region" description="Helical" evidence="4">
    <location>
        <begin position="395"/>
        <end position="417"/>
    </location>
</feature>
<feature type="compositionally biased region" description="Low complexity" evidence="3">
    <location>
        <begin position="366"/>
        <end position="389"/>
    </location>
</feature>
<evidence type="ECO:0000256" key="1">
    <source>
        <dbReference type="ARBA" id="ARBA00022441"/>
    </source>
</evidence>
<keyword evidence="4" id="KW-1133">Transmembrane helix</keyword>
<evidence type="ECO:0000313" key="7">
    <source>
        <dbReference type="Proteomes" id="UP000247702"/>
    </source>
</evidence>
<feature type="region of interest" description="Disordered" evidence="3">
    <location>
        <begin position="364"/>
        <end position="389"/>
    </location>
</feature>
<dbReference type="Gene3D" id="2.120.10.80">
    <property type="entry name" value="Kelch-type beta propeller"/>
    <property type="match status" value="2"/>
</dbReference>
<dbReference type="SUPFAM" id="SSF117281">
    <property type="entry name" value="Kelch motif"/>
    <property type="match status" value="1"/>
</dbReference>
<dbReference type="PANTHER" id="PTHR46093">
    <property type="entry name" value="ACYL-COA-BINDING DOMAIN-CONTAINING PROTEIN 5"/>
    <property type="match status" value="1"/>
</dbReference>
<dbReference type="Proteomes" id="UP000247702">
    <property type="component" value="Unassembled WGS sequence"/>
</dbReference>
<dbReference type="EMBL" id="BEXD01004357">
    <property type="protein sequence ID" value="GBC10141.1"/>
    <property type="molecule type" value="Genomic_DNA"/>
</dbReference>
<organism evidence="6 7">
    <name type="scientific">Rhizophagus clarus</name>
    <dbReference type="NCBI Taxonomy" id="94130"/>
    <lineage>
        <taxon>Eukaryota</taxon>
        <taxon>Fungi</taxon>
        <taxon>Fungi incertae sedis</taxon>
        <taxon>Mucoromycota</taxon>
        <taxon>Glomeromycotina</taxon>
        <taxon>Glomeromycetes</taxon>
        <taxon>Glomerales</taxon>
        <taxon>Glomeraceae</taxon>
        <taxon>Rhizophagus</taxon>
    </lineage>
</organism>
<evidence type="ECO:0000256" key="2">
    <source>
        <dbReference type="ARBA" id="ARBA00022737"/>
    </source>
</evidence>
<comment type="caution">
    <text evidence="6">The sequence shown here is derived from an EMBL/GenBank/DDBJ whole genome shotgun (WGS) entry which is preliminary data.</text>
</comment>
<gene>
    <name evidence="6" type="ORF">RclHR1_09380001</name>
</gene>
<keyword evidence="1" id="KW-0880">Kelch repeat</keyword>
<feature type="signal peptide" evidence="5">
    <location>
        <begin position="1"/>
        <end position="23"/>
    </location>
</feature>
<accession>A0A2Z6S6F5</accession>
<dbReference type="AlphaFoldDB" id="A0A2Z6S6F5"/>
<keyword evidence="4" id="KW-0812">Transmembrane</keyword>
<name>A0A2Z6S6F5_9GLOM</name>
<evidence type="ECO:0008006" key="8">
    <source>
        <dbReference type="Google" id="ProtNLM"/>
    </source>
</evidence>
<proteinExistence type="predicted"/>
<evidence type="ECO:0000256" key="3">
    <source>
        <dbReference type="SAM" id="MobiDB-lite"/>
    </source>
</evidence>
<sequence>MSQKNLICFILWLLIQLLVEINCQMVPYKPKQREGHTATLIDNKLYILGGAYTGNGNADVEKDFFYLDVSASFNTQNLSWNDLSNINVVPLHYDAASVKGGASNNSLFLFGGSNDTVMDSLVYIFNPQDESWKIPEITGNTPVRKSELTGIIDHKGIMYLWGGYDEVDVNINDVNDMLILDTINLVWGKGSLFGVPSIREYYGCTLLSDNNIIYMGGYQFDQGQELTLNQVYLYDTINDNWSTETTSGEVPSGRDSFSTVLGLDGQRVIIFGGYATKDLTPEDSLYELNLINFEWRIPKIFGQIPEVRMNHKANVIGKYMVISFGFGYDQSTESDILLLDISNVDEYIWTNEFFPLLPSIPPTSSSPPLNTSPSNKSSPSISSIPSSATSPTTTVVGAIIGTLFGAALLSFGGFYLYKSKRRDDNNQVGRNIDTHGQEIIQPTSNEYITINEPIRIPASAINKNYNHAQELIPIANNERLTLHGLQQEIQDLKQIILQNGKQSTSVMENNN</sequence>
<dbReference type="PANTHER" id="PTHR46093:SF18">
    <property type="entry name" value="FIBRONECTIN TYPE-III DOMAIN-CONTAINING PROTEIN"/>
    <property type="match status" value="1"/>
</dbReference>
<dbReference type="Pfam" id="PF24681">
    <property type="entry name" value="Kelch_KLHDC2_KLHL20_DRC7"/>
    <property type="match status" value="1"/>
</dbReference>
<keyword evidence="7" id="KW-1185">Reference proteome</keyword>